<dbReference type="InterPro" id="IPR009057">
    <property type="entry name" value="Homeodomain-like_sf"/>
</dbReference>
<keyword evidence="5" id="KW-0539">Nucleus</keyword>
<dbReference type="InterPro" id="IPR006447">
    <property type="entry name" value="Myb_dom_plants"/>
</dbReference>
<evidence type="ECO:0000259" key="8">
    <source>
        <dbReference type="PROSITE" id="PS51293"/>
    </source>
</evidence>
<dbReference type="InterPro" id="IPR017930">
    <property type="entry name" value="Myb_dom"/>
</dbReference>
<dbReference type="Gene3D" id="1.10.10.60">
    <property type="entry name" value="Homeodomain-like"/>
    <property type="match status" value="1"/>
</dbReference>
<evidence type="ECO:0000259" key="7">
    <source>
        <dbReference type="PROSITE" id="PS50090"/>
    </source>
</evidence>
<feature type="region of interest" description="Disordered" evidence="6">
    <location>
        <begin position="366"/>
        <end position="408"/>
    </location>
</feature>
<proteinExistence type="predicted"/>
<feature type="compositionally biased region" description="Basic residues" evidence="6">
    <location>
        <begin position="109"/>
        <end position="118"/>
    </location>
</feature>
<dbReference type="PROSITE" id="PS51294">
    <property type="entry name" value="HTH_MYB"/>
    <property type="match status" value="1"/>
</dbReference>
<feature type="region of interest" description="Disordered" evidence="6">
    <location>
        <begin position="87"/>
        <end position="118"/>
    </location>
</feature>
<dbReference type="PROSITE" id="PS51293">
    <property type="entry name" value="SANT"/>
    <property type="match status" value="1"/>
</dbReference>
<feature type="domain" description="HTH myb-type" evidence="9">
    <location>
        <begin position="33"/>
        <end position="87"/>
    </location>
</feature>
<evidence type="ECO:0000256" key="4">
    <source>
        <dbReference type="ARBA" id="ARBA00023163"/>
    </source>
</evidence>
<feature type="compositionally biased region" description="Low complexity" evidence="6">
    <location>
        <begin position="369"/>
        <end position="389"/>
    </location>
</feature>
<evidence type="ECO:0000313" key="11">
    <source>
        <dbReference type="Proteomes" id="UP001210211"/>
    </source>
</evidence>
<feature type="domain" description="Myb-like" evidence="7">
    <location>
        <begin position="33"/>
        <end position="83"/>
    </location>
</feature>
<reference evidence="10 11" key="1">
    <citation type="journal article" date="2022" name="Cell">
        <title>Repeat-based holocentromeres influence genome architecture and karyotype evolution.</title>
        <authorList>
            <person name="Hofstatter P.G."/>
            <person name="Thangavel G."/>
            <person name="Lux T."/>
            <person name="Neumann P."/>
            <person name="Vondrak T."/>
            <person name="Novak P."/>
            <person name="Zhang M."/>
            <person name="Costa L."/>
            <person name="Castellani M."/>
            <person name="Scott A."/>
            <person name="Toegelov H."/>
            <person name="Fuchs J."/>
            <person name="Mata-Sucre Y."/>
            <person name="Dias Y."/>
            <person name="Vanzela A.L.L."/>
            <person name="Huettel B."/>
            <person name="Almeida C.C.S."/>
            <person name="Simkova H."/>
            <person name="Souza G."/>
            <person name="Pedrosa-Harand A."/>
            <person name="Macas J."/>
            <person name="Mayer K.F.X."/>
            <person name="Houben A."/>
            <person name="Marques A."/>
        </authorList>
    </citation>
    <scope>NUCLEOTIDE SEQUENCE [LARGE SCALE GENOMIC DNA]</scope>
    <source>
        <strain evidence="10">RhyTen1mFocal</strain>
    </source>
</reference>
<dbReference type="PANTHER" id="PTHR12802:SF175">
    <property type="entry name" value="PROTEIN REVEILLE 2"/>
    <property type="match status" value="1"/>
</dbReference>
<comment type="subcellular location">
    <subcellularLocation>
        <location evidence="1">Nucleus</location>
    </subcellularLocation>
</comment>
<keyword evidence="11" id="KW-1185">Reference proteome</keyword>
<organism evidence="10 11">
    <name type="scientific">Rhynchospora tenuis</name>
    <dbReference type="NCBI Taxonomy" id="198213"/>
    <lineage>
        <taxon>Eukaryota</taxon>
        <taxon>Viridiplantae</taxon>
        <taxon>Streptophyta</taxon>
        <taxon>Embryophyta</taxon>
        <taxon>Tracheophyta</taxon>
        <taxon>Spermatophyta</taxon>
        <taxon>Magnoliopsida</taxon>
        <taxon>Liliopsida</taxon>
        <taxon>Poales</taxon>
        <taxon>Cyperaceae</taxon>
        <taxon>Cyperoideae</taxon>
        <taxon>Rhynchosporeae</taxon>
        <taxon>Rhynchospora</taxon>
    </lineage>
</organism>
<dbReference type="InterPro" id="IPR017884">
    <property type="entry name" value="SANT_dom"/>
</dbReference>
<protein>
    <submittedName>
        <fullName evidence="10">Uncharacterized protein</fullName>
    </submittedName>
</protein>
<dbReference type="SMART" id="SM00717">
    <property type="entry name" value="SANT"/>
    <property type="match status" value="1"/>
</dbReference>
<accession>A0AAD5ZZG6</accession>
<dbReference type="PROSITE" id="PS50090">
    <property type="entry name" value="MYB_LIKE"/>
    <property type="match status" value="1"/>
</dbReference>
<comment type="caution">
    <text evidence="10">The sequence shown here is derived from an EMBL/GenBank/DDBJ whole genome shotgun (WGS) entry which is preliminary data.</text>
</comment>
<dbReference type="FunFam" id="1.10.10.60:FF:000023">
    <property type="entry name" value="protein REVEILLE 6 isoform X1"/>
    <property type="match status" value="1"/>
</dbReference>
<dbReference type="GO" id="GO:0003677">
    <property type="term" value="F:DNA binding"/>
    <property type="evidence" value="ECO:0007669"/>
    <property type="project" value="UniProtKB-KW"/>
</dbReference>
<dbReference type="GO" id="GO:0005634">
    <property type="term" value="C:nucleus"/>
    <property type="evidence" value="ECO:0007669"/>
    <property type="project" value="UniProtKB-SubCell"/>
</dbReference>
<dbReference type="NCBIfam" id="TIGR01557">
    <property type="entry name" value="myb_SHAQKYF"/>
    <property type="match status" value="1"/>
</dbReference>
<dbReference type="Pfam" id="PF00249">
    <property type="entry name" value="Myb_DNA-binding"/>
    <property type="match status" value="1"/>
</dbReference>
<dbReference type="AlphaFoldDB" id="A0AAD5ZZG6"/>
<evidence type="ECO:0000256" key="3">
    <source>
        <dbReference type="ARBA" id="ARBA00023125"/>
    </source>
</evidence>
<name>A0AAD5ZZG6_9POAL</name>
<evidence type="ECO:0000313" key="10">
    <source>
        <dbReference type="EMBL" id="KAJ3706852.1"/>
    </source>
</evidence>
<feature type="domain" description="SANT" evidence="8">
    <location>
        <begin position="36"/>
        <end position="87"/>
    </location>
</feature>
<dbReference type="EMBL" id="JAMRDG010000001">
    <property type="protein sequence ID" value="KAJ3706852.1"/>
    <property type="molecule type" value="Genomic_DNA"/>
</dbReference>
<evidence type="ECO:0000256" key="2">
    <source>
        <dbReference type="ARBA" id="ARBA00023015"/>
    </source>
</evidence>
<keyword evidence="3" id="KW-0238">DNA-binding</keyword>
<dbReference type="PANTHER" id="PTHR12802">
    <property type="entry name" value="SWI/SNF COMPLEX-RELATED"/>
    <property type="match status" value="1"/>
</dbReference>
<dbReference type="Proteomes" id="UP001210211">
    <property type="component" value="Unassembled WGS sequence"/>
</dbReference>
<sequence length="449" mass="48473">MEIQEKASSLTVAFGKSDLLVDETFPKARKPYTITKQREKWTEEEHKKFLEALQLHGRNWRRIEEHIGTKTTIQIRSHAQKFFSKVSRESTNKSDGTSNLIPIHIPPPRPKRKPTRPYPRKLGSVVSSEQMIPALKKPEKPSLEQMVVDQQENGSPTSVLSNVASELVGSGSSTVISGCASPVTSIVGSNEQDTMAQLSGSSIEEQIRCTTPQTDVIDSAPKSPLCEESAQRSVHIATSSEEDMCVESDSPNLKLFGRTVAMKAVSTQNINAVNSSSGKELAAEPESTLIGLPVAEASGSSWHPGMLPFLYYIPPIPGENNSSVAVAPFPLWGPYGVMPYPLIKPEALSPKVQSIYSDDSATKDLRRAGSFSGSTSGSSGEMNNSGNAGPVESGNNLKGDGLGFSSVKDSKENPVRGFVPYKRCAVKPAKIEVKAMAEVGESELTRLCL</sequence>
<dbReference type="CDD" id="cd00167">
    <property type="entry name" value="SANT"/>
    <property type="match status" value="1"/>
</dbReference>
<keyword evidence="4" id="KW-0804">Transcription</keyword>
<evidence type="ECO:0000256" key="6">
    <source>
        <dbReference type="SAM" id="MobiDB-lite"/>
    </source>
</evidence>
<dbReference type="InterPro" id="IPR001005">
    <property type="entry name" value="SANT/Myb"/>
</dbReference>
<keyword evidence="2" id="KW-0805">Transcription regulation</keyword>
<gene>
    <name evidence="10" type="ORF">LUZ61_010557</name>
</gene>
<evidence type="ECO:0000259" key="9">
    <source>
        <dbReference type="PROSITE" id="PS51294"/>
    </source>
</evidence>
<dbReference type="SUPFAM" id="SSF46689">
    <property type="entry name" value="Homeodomain-like"/>
    <property type="match status" value="1"/>
</dbReference>
<dbReference type="GO" id="GO:0010468">
    <property type="term" value="P:regulation of gene expression"/>
    <property type="evidence" value="ECO:0007669"/>
    <property type="project" value="UniProtKB-ARBA"/>
</dbReference>
<evidence type="ECO:0000256" key="1">
    <source>
        <dbReference type="ARBA" id="ARBA00004123"/>
    </source>
</evidence>
<evidence type="ECO:0000256" key="5">
    <source>
        <dbReference type="ARBA" id="ARBA00023242"/>
    </source>
</evidence>